<protein>
    <submittedName>
        <fullName evidence="2">Uncharacterized protein</fullName>
    </submittedName>
</protein>
<feature type="transmembrane region" description="Helical" evidence="1">
    <location>
        <begin position="7"/>
        <end position="28"/>
    </location>
</feature>
<evidence type="ECO:0000313" key="2">
    <source>
        <dbReference type="EMBL" id="KKU89965.1"/>
    </source>
</evidence>
<keyword evidence="1" id="KW-1133">Transmembrane helix</keyword>
<gene>
    <name evidence="2" type="ORF">UY20_C0003G0004</name>
</gene>
<dbReference type="AlphaFoldDB" id="A0A0G1X6D6"/>
<reference evidence="2 3" key="1">
    <citation type="journal article" date="2015" name="Nature">
        <title>rRNA introns, odd ribosomes, and small enigmatic genomes across a large radiation of phyla.</title>
        <authorList>
            <person name="Brown C.T."/>
            <person name="Hug L.A."/>
            <person name="Thomas B.C."/>
            <person name="Sharon I."/>
            <person name="Castelle C.J."/>
            <person name="Singh A."/>
            <person name="Wilkins M.J."/>
            <person name="Williams K.H."/>
            <person name="Banfield J.F."/>
        </authorList>
    </citation>
    <scope>NUCLEOTIDE SEQUENCE [LARGE SCALE GENOMIC DNA]</scope>
</reference>
<evidence type="ECO:0000256" key="1">
    <source>
        <dbReference type="SAM" id="Phobius"/>
    </source>
</evidence>
<proteinExistence type="predicted"/>
<keyword evidence="1" id="KW-0472">Membrane</keyword>
<dbReference type="InterPro" id="IPR047676">
    <property type="entry name" value="FxLYD_dom"/>
</dbReference>
<dbReference type="EMBL" id="LCPC01000003">
    <property type="protein sequence ID" value="KKU89965.1"/>
    <property type="molecule type" value="Genomic_DNA"/>
</dbReference>
<evidence type="ECO:0000313" key="3">
    <source>
        <dbReference type="Proteomes" id="UP000034403"/>
    </source>
</evidence>
<accession>A0A0G1X6D6</accession>
<organism evidence="2 3">
    <name type="scientific">Candidatus Yanofskybacteria bacterium GW2011_GWA1_48_10</name>
    <dbReference type="NCBI Taxonomy" id="1619022"/>
    <lineage>
        <taxon>Bacteria</taxon>
        <taxon>Candidatus Yanofskyibacteriota</taxon>
    </lineage>
</organism>
<dbReference type="Proteomes" id="UP000034403">
    <property type="component" value="Unassembled WGS sequence"/>
</dbReference>
<comment type="caution">
    <text evidence="2">The sequence shown here is derived from an EMBL/GenBank/DDBJ whole genome shotgun (WGS) entry which is preliminary data.</text>
</comment>
<sequence>MPRTFKRIFIGAIYLVIFGAIIGGTYWYKTKPTCFDGRQNGQEEGVDCGTLACGKACSVAIKEIKIQTAEFVTAKDGISEAVMEIYNPNVGQAIADGAHTLIFEDFSGNETKRFEGNKFYIFPGQTKLIVRGNIPGIPAGSKMRIELESINWRETGDLPNAAFAVRQEALLPGIQSSYEAVVSNNSDYDFKKVDVAVVVRDSSGNLVTAVTTNIQTFLARTNRSFKVSWPFELPADAVVRTHVETNLLDDSNFIKSAGRTGEFPR</sequence>
<dbReference type="NCBIfam" id="NF038353">
    <property type="entry name" value="FxLYD_dom"/>
    <property type="match status" value="1"/>
</dbReference>
<name>A0A0G1X6D6_9BACT</name>
<keyword evidence="1" id="KW-0812">Transmembrane</keyword>